<feature type="transmembrane region" description="Helical" evidence="7">
    <location>
        <begin position="325"/>
        <end position="349"/>
    </location>
</feature>
<dbReference type="Gene3D" id="1.20.1530.20">
    <property type="match status" value="1"/>
</dbReference>
<protein>
    <submittedName>
        <fullName evidence="9">Potassium/proton antiporter membrane subunit, CPA2 family (TC 2.A.37.5.2)</fullName>
    </submittedName>
</protein>
<gene>
    <name evidence="9" type="ORF">LX83_006992</name>
</gene>
<evidence type="ECO:0000256" key="6">
    <source>
        <dbReference type="ARBA" id="ARBA00023136"/>
    </source>
</evidence>
<dbReference type="Pfam" id="PF00999">
    <property type="entry name" value="Na_H_Exchanger"/>
    <property type="match status" value="1"/>
</dbReference>
<dbReference type="InterPro" id="IPR006153">
    <property type="entry name" value="Cation/H_exchanger_TM"/>
</dbReference>
<feature type="transmembrane region" description="Helical" evidence="7">
    <location>
        <begin position="6"/>
        <end position="26"/>
    </location>
</feature>
<feature type="transmembrane region" description="Helical" evidence="7">
    <location>
        <begin position="90"/>
        <end position="113"/>
    </location>
</feature>
<dbReference type="RefSeq" id="WP_253779917.1">
    <property type="nucleotide sequence ID" value="NZ_JAMTCK010000024.1"/>
</dbReference>
<evidence type="ECO:0000256" key="1">
    <source>
        <dbReference type="ARBA" id="ARBA00004141"/>
    </source>
</evidence>
<proteinExistence type="inferred from homology"/>
<keyword evidence="5 7" id="KW-1133">Transmembrane helix</keyword>
<accession>A0AAE3KL90</accession>
<comment type="subcellular location">
    <subcellularLocation>
        <location evidence="1">Membrane</location>
        <topology evidence="1">Multi-pass membrane protein</topology>
    </subcellularLocation>
</comment>
<dbReference type="PANTHER" id="PTHR42751:SF6">
    <property type="entry name" value="CONSERVED INTEGRAL MEMBRANE TRANSPORT PROTEIN-RELATED"/>
    <property type="match status" value="1"/>
</dbReference>
<dbReference type="GO" id="GO:0015297">
    <property type="term" value="F:antiporter activity"/>
    <property type="evidence" value="ECO:0007669"/>
    <property type="project" value="InterPro"/>
</dbReference>
<comment type="caution">
    <text evidence="9">The sequence shown here is derived from an EMBL/GenBank/DDBJ whole genome shotgun (WGS) entry which is preliminary data.</text>
</comment>
<dbReference type="GO" id="GO:0016020">
    <property type="term" value="C:membrane"/>
    <property type="evidence" value="ECO:0007669"/>
    <property type="project" value="UniProtKB-SubCell"/>
</dbReference>
<keyword evidence="10" id="KW-1185">Reference proteome</keyword>
<dbReference type="Proteomes" id="UP001206128">
    <property type="component" value="Unassembled WGS sequence"/>
</dbReference>
<evidence type="ECO:0000256" key="2">
    <source>
        <dbReference type="ARBA" id="ARBA00005551"/>
    </source>
</evidence>
<feature type="transmembrane region" description="Helical" evidence="7">
    <location>
        <begin position="60"/>
        <end position="78"/>
    </location>
</feature>
<feature type="transmembrane region" description="Helical" evidence="7">
    <location>
        <begin position="293"/>
        <end position="313"/>
    </location>
</feature>
<keyword evidence="3" id="KW-0813">Transport</keyword>
<evidence type="ECO:0000313" key="9">
    <source>
        <dbReference type="EMBL" id="MCP2170104.1"/>
    </source>
</evidence>
<evidence type="ECO:0000259" key="8">
    <source>
        <dbReference type="Pfam" id="PF00999"/>
    </source>
</evidence>
<dbReference type="AlphaFoldDB" id="A0AAE3KL90"/>
<keyword evidence="4 7" id="KW-0812">Transmembrane</keyword>
<feature type="domain" description="Cation/H+ exchanger transmembrane" evidence="8">
    <location>
        <begin position="21"/>
        <end position="372"/>
    </location>
</feature>
<feature type="transmembrane region" description="Helical" evidence="7">
    <location>
        <begin position="355"/>
        <end position="376"/>
    </location>
</feature>
<dbReference type="InterPro" id="IPR038770">
    <property type="entry name" value="Na+/solute_symporter_sf"/>
</dbReference>
<evidence type="ECO:0000256" key="3">
    <source>
        <dbReference type="ARBA" id="ARBA00022448"/>
    </source>
</evidence>
<dbReference type="EMBL" id="JAMTCK010000024">
    <property type="protein sequence ID" value="MCP2170104.1"/>
    <property type="molecule type" value="Genomic_DNA"/>
</dbReference>
<feature type="transmembrane region" description="Helical" evidence="7">
    <location>
        <begin position="150"/>
        <end position="168"/>
    </location>
</feature>
<evidence type="ECO:0000256" key="4">
    <source>
        <dbReference type="ARBA" id="ARBA00022692"/>
    </source>
</evidence>
<keyword evidence="6 7" id="KW-0472">Membrane</keyword>
<evidence type="ECO:0000256" key="5">
    <source>
        <dbReference type="ARBA" id="ARBA00022989"/>
    </source>
</evidence>
<evidence type="ECO:0000256" key="7">
    <source>
        <dbReference type="SAM" id="Phobius"/>
    </source>
</evidence>
<organism evidence="9 10">
    <name type="scientific">Goodfellowiella coeruleoviolacea</name>
    <dbReference type="NCBI Taxonomy" id="334858"/>
    <lineage>
        <taxon>Bacteria</taxon>
        <taxon>Bacillati</taxon>
        <taxon>Actinomycetota</taxon>
        <taxon>Actinomycetes</taxon>
        <taxon>Pseudonocardiales</taxon>
        <taxon>Pseudonocardiaceae</taxon>
        <taxon>Goodfellowiella</taxon>
    </lineage>
</organism>
<feature type="transmembrane region" description="Helical" evidence="7">
    <location>
        <begin position="174"/>
        <end position="198"/>
    </location>
</feature>
<evidence type="ECO:0000313" key="10">
    <source>
        <dbReference type="Proteomes" id="UP001206128"/>
    </source>
</evidence>
<reference evidence="9" key="1">
    <citation type="submission" date="2022-06" db="EMBL/GenBank/DDBJ databases">
        <title>Genomic Encyclopedia of Archaeal and Bacterial Type Strains, Phase II (KMG-II): from individual species to whole genera.</title>
        <authorList>
            <person name="Goeker M."/>
        </authorList>
    </citation>
    <scope>NUCLEOTIDE SEQUENCE</scope>
    <source>
        <strain evidence="9">DSM 43935</strain>
    </source>
</reference>
<feature type="transmembrane region" description="Helical" evidence="7">
    <location>
        <begin position="119"/>
        <end position="138"/>
    </location>
</feature>
<name>A0AAE3KL90_9PSEU</name>
<sequence length="393" mass="40181">MHETTISLIELGAVFFGLGILGRLAWRIGISPIPLYLIGGLAFGHGGLIPLTGIDAFTDLASEIGVVLLLLLLGLEYSAAELMTGLRRSWMAGVVDIVLNALPGALVGLILGWGPVGMLAMAGVTYISSSGIIAKVLGDLGRLGNRETPVVLSVLVFEDLAMAVYLPILTAVLAGVSFVGGLTAVGISLAAITVVLVVALKFGRYVSAIVDSPDPEVFLLRVLGAALLVAGLASQLQVSAAVGAFLLGIAISGSTAENATRMLEPLRDLFAAVFFVVFGLNTDPSAMPPVLGWAVALAVVTTLTKVATGWWAARRQGIGPMGQARAGAALVARGEFSIVIAGLTVSSGAVDNRMAALATAYVLLMAILGPVAARVVEPLARAARNRLSPAGSA</sequence>
<feature type="transmembrane region" description="Helical" evidence="7">
    <location>
        <begin position="33"/>
        <end position="54"/>
    </location>
</feature>
<feature type="transmembrane region" description="Helical" evidence="7">
    <location>
        <begin position="218"/>
        <end position="234"/>
    </location>
</feature>
<dbReference type="PANTHER" id="PTHR42751">
    <property type="entry name" value="SODIUM/HYDROGEN EXCHANGER FAMILY/TRKA DOMAIN PROTEIN"/>
    <property type="match status" value="1"/>
</dbReference>
<comment type="similarity">
    <text evidence="2">Belongs to the monovalent cation:proton antiporter 2 (CPA2) transporter (TC 2.A.37) family.</text>
</comment>
<dbReference type="GO" id="GO:1902600">
    <property type="term" value="P:proton transmembrane transport"/>
    <property type="evidence" value="ECO:0007669"/>
    <property type="project" value="InterPro"/>
</dbReference>